<dbReference type="PROSITE" id="PS50222">
    <property type="entry name" value="EF_HAND_2"/>
    <property type="match status" value="1"/>
</dbReference>
<keyword evidence="1" id="KW-0472">Membrane</keyword>
<protein>
    <recommendedName>
        <fullName evidence="2">EF-hand domain-containing protein</fullName>
    </recommendedName>
</protein>
<name>A9P210_PICSI</name>
<feature type="transmembrane region" description="Helical" evidence="1">
    <location>
        <begin position="110"/>
        <end position="128"/>
    </location>
</feature>
<keyword evidence="1" id="KW-0812">Transmembrane</keyword>
<dbReference type="OMA" id="QGKQWRR"/>
<dbReference type="SMART" id="SM00054">
    <property type="entry name" value="EFh"/>
    <property type="match status" value="1"/>
</dbReference>
<evidence type="ECO:0000259" key="2">
    <source>
        <dbReference type="PROSITE" id="PS50222"/>
    </source>
</evidence>
<organism evidence="3">
    <name type="scientific">Picea sitchensis</name>
    <name type="common">Sitka spruce</name>
    <name type="synonym">Pinus sitchensis</name>
    <dbReference type="NCBI Taxonomy" id="3332"/>
    <lineage>
        <taxon>Eukaryota</taxon>
        <taxon>Viridiplantae</taxon>
        <taxon>Streptophyta</taxon>
        <taxon>Embryophyta</taxon>
        <taxon>Tracheophyta</taxon>
        <taxon>Spermatophyta</taxon>
        <taxon>Pinopsida</taxon>
        <taxon>Pinidae</taxon>
        <taxon>Conifers I</taxon>
        <taxon>Pinales</taxon>
        <taxon>Pinaceae</taxon>
        <taxon>Picea</taxon>
    </lineage>
</organism>
<dbReference type="PANTHER" id="PTHR37754:SF4">
    <property type="entry name" value="EF-HAND DOMAIN-CONTAINING PROTEIN"/>
    <property type="match status" value="1"/>
</dbReference>
<keyword evidence="1" id="KW-1133">Transmembrane helix</keyword>
<accession>A9P210</accession>
<evidence type="ECO:0000256" key="1">
    <source>
        <dbReference type="SAM" id="Phobius"/>
    </source>
</evidence>
<dbReference type="SUPFAM" id="SSF47473">
    <property type="entry name" value="EF-hand"/>
    <property type="match status" value="1"/>
</dbReference>
<evidence type="ECO:0000313" key="3">
    <source>
        <dbReference type="EMBL" id="ABK26921.1"/>
    </source>
</evidence>
<dbReference type="InterPro" id="IPR002048">
    <property type="entry name" value="EF_hand_dom"/>
</dbReference>
<dbReference type="GO" id="GO:0005509">
    <property type="term" value="F:calcium ion binding"/>
    <property type="evidence" value="ECO:0007669"/>
    <property type="project" value="InterPro"/>
</dbReference>
<dbReference type="EMBL" id="EF087686">
    <property type="protein sequence ID" value="ABK26921.1"/>
    <property type="molecule type" value="mRNA"/>
</dbReference>
<feature type="domain" description="EF-hand" evidence="2">
    <location>
        <begin position="70"/>
        <end position="105"/>
    </location>
</feature>
<sequence>MGQAWADIRDKFHGKELRERQVKKITDRVFNHFTADTGKEYLGLEDLYIAVLLVFNDINKHLPGPHNDPPSREEVQEMMQTVDLNLDGQLDREEFTEFIKKLTTHIMMRISHNLLIAVVAAPLIALMTKRATEGVPRVGKVVQKIPNAVYASVITAAVVLIQKINESRE</sequence>
<dbReference type="InterPro" id="IPR011992">
    <property type="entry name" value="EF-hand-dom_pair"/>
</dbReference>
<dbReference type="CDD" id="cd00051">
    <property type="entry name" value="EFh"/>
    <property type="match status" value="1"/>
</dbReference>
<dbReference type="PANTHER" id="PTHR37754">
    <property type="entry name" value="CALCIUM ION-BINDING PROTEIN"/>
    <property type="match status" value="1"/>
</dbReference>
<feature type="transmembrane region" description="Helical" evidence="1">
    <location>
        <begin position="148"/>
        <end position="165"/>
    </location>
</feature>
<proteinExistence type="evidence at transcript level"/>
<dbReference type="Pfam" id="PF25284">
    <property type="entry name" value="DUF7874"/>
    <property type="match status" value="1"/>
</dbReference>
<dbReference type="AlphaFoldDB" id="A9P210"/>
<dbReference type="Gene3D" id="1.10.238.10">
    <property type="entry name" value="EF-hand"/>
    <property type="match status" value="1"/>
</dbReference>
<dbReference type="InterPro" id="IPR057196">
    <property type="entry name" value="DUF7874"/>
</dbReference>
<reference evidence="3" key="1">
    <citation type="journal article" date="2008" name="BMC Genomics">
        <title>A conifer genomics resource of 200,000 spruce (Picea spp.) ESTs and 6,464 high-quality, sequence-finished full-length cDNAs for Sitka spruce (Picea sitchensis).</title>
        <authorList>
            <person name="Ralph S.G."/>
            <person name="Chun H.J."/>
            <person name="Kolosova N."/>
            <person name="Cooper D."/>
            <person name="Oddy C."/>
            <person name="Ritland C.E."/>
            <person name="Kirkpatrick R."/>
            <person name="Moore R."/>
            <person name="Barber S."/>
            <person name="Holt R.A."/>
            <person name="Jones S.J."/>
            <person name="Marra M.A."/>
            <person name="Douglas C.J."/>
            <person name="Ritland K."/>
            <person name="Bohlmann J."/>
        </authorList>
    </citation>
    <scope>NUCLEOTIDE SEQUENCE</scope>
    <source>
        <tissue evidence="3">Green portion of the leader tissue</tissue>
    </source>
</reference>